<proteinExistence type="predicted"/>
<name>A0A8J6A7U0_GALPY</name>
<dbReference type="EMBL" id="JAGFMF010011669">
    <property type="protein sequence ID" value="KAG8516686.1"/>
    <property type="molecule type" value="Genomic_DNA"/>
</dbReference>
<keyword evidence="2" id="KW-0687">Ribonucleoprotein</keyword>
<gene>
    <name evidence="2" type="ORF">J0S82_015970</name>
</gene>
<keyword evidence="2" id="KW-0689">Ribosomal protein</keyword>
<protein>
    <submittedName>
        <fullName evidence="2">60S ribosomal protein L29</fullName>
    </submittedName>
</protein>
<dbReference type="AlphaFoldDB" id="A0A8J6A7U0"/>
<evidence type="ECO:0000313" key="3">
    <source>
        <dbReference type="Proteomes" id="UP000700334"/>
    </source>
</evidence>
<evidence type="ECO:0000256" key="1">
    <source>
        <dbReference type="SAM" id="MobiDB-lite"/>
    </source>
</evidence>
<accession>A0A8J6A7U0</accession>
<reference evidence="2" key="1">
    <citation type="journal article" date="2021" name="Evol. Appl.">
        <title>The genome of the Pyrenean desman and the effects of bottlenecks and inbreeding on the genomic landscape of an endangered species.</title>
        <authorList>
            <person name="Escoda L."/>
            <person name="Castresana J."/>
        </authorList>
    </citation>
    <scope>NUCLEOTIDE SEQUENCE</scope>
    <source>
        <strain evidence="2">IBE-C5619</strain>
    </source>
</reference>
<sequence length="121" mass="13937">MRFAKKGLKKMQANNAKAMSVCAEAIKVFVKTKMVRANIPKGSSCKLRPLAYIAHPKLEKHAYARIAKGFRLSLPKPRLKPTPKKPRMQLRHRFQKEHRLPKVPSTPPPQRLKHREPCLPM</sequence>
<dbReference type="Proteomes" id="UP000700334">
    <property type="component" value="Unassembled WGS sequence"/>
</dbReference>
<evidence type="ECO:0000313" key="2">
    <source>
        <dbReference type="EMBL" id="KAG8516686.1"/>
    </source>
</evidence>
<feature type="region of interest" description="Disordered" evidence="1">
    <location>
        <begin position="95"/>
        <end position="121"/>
    </location>
</feature>
<keyword evidence="3" id="KW-1185">Reference proteome</keyword>
<dbReference type="GO" id="GO:0005840">
    <property type="term" value="C:ribosome"/>
    <property type="evidence" value="ECO:0007669"/>
    <property type="project" value="UniProtKB-KW"/>
</dbReference>
<dbReference type="OrthoDB" id="9808285at2759"/>
<organism evidence="2 3">
    <name type="scientific">Galemys pyrenaicus</name>
    <name type="common">Iberian desman</name>
    <name type="synonym">Pyrenean desman</name>
    <dbReference type="NCBI Taxonomy" id="202257"/>
    <lineage>
        <taxon>Eukaryota</taxon>
        <taxon>Metazoa</taxon>
        <taxon>Chordata</taxon>
        <taxon>Craniata</taxon>
        <taxon>Vertebrata</taxon>
        <taxon>Euteleostomi</taxon>
        <taxon>Mammalia</taxon>
        <taxon>Eutheria</taxon>
        <taxon>Laurasiatheria</taxon>
        <taxon>Eulipotyphla</taxon>
        <taxon>Talpidae</taxon>
        <taxon>Galemys</taxon>
    </lineage>
</organism>
<comment type="caution">
    <text evidence="2">The sequence shown here is derived from an EMBL/GenBank/DDBJ whole genome shotgun (WGS) entry which is preliminary data.</text>
</comment>